<sequence length="84" mass="9163">MGGKNKDSAGDGNGPLIEGSYFVAEQGYAPEDANERTEAVPTGTHLAPREFRPYAPPEPVSRNTRHHRRSGRILSNGKLFDIEA</sequence>
<protein>
    <submittedName>
        <fullName evidence="2">Uncharacterized protein</fullName>
    </submittedName>
</protein>
<evidence type="ECO:0000256" key="1">
    <source>
        <dbReference type="SAM" id="MobiDB-lite"/>
    </source>
</evidence>
<dbReference type="EMBL" id="FYEH01000001">
    <property type="protein sequence ID" value="SNB52922.1"/>
    <property type="molecule type" value="Genomic_DNA"/>
</dbReference>
<proteinExistence type="predicted"/>
<gene>
    <name evidence="2" type="ORF">SAMN07250955_101313</name>
</gene>
<evidence type="ECO:0000313" key="2">
    <source>
        <dbReference type="EMBL" id="SNB52922.1"/>
    </source>
</evidence>
<feature type="region of interest" description="Disordered" evidence="1">
    <location>
        <begin position="31"/>
        <end position="84"/>
    </location>
</feature>
<keyword evidence="3" id="KW-1185">Reference proteome</keyword>
<name>A0A212Q0T5_9PROT</name>
<evidence type="ECO:0000313" key="3">
    <source>
        <dbReference type="Proteomes" id="UP000197065"/>
    </source>
</evidence>
<reference evidence="2 3" key="1">
    <citation type="submission" date="2017-06" db="EMBL/GenBank/DDBJ databases">
        <authorList>
            <person name="Kim H.J."/>
            <person name="Triplett B.A."/>
        </authorList>
    </citation>
    <scope>NUCLEOTIDE SEQUENCE [LARGE SCALE GENOMIC DNA]</scope>
    <source>
        <strain evidence="2 3">B29T1</strain>
    </source>
</reference>
<accession>A0A212Q0T5</accession>
<dbReference type="AlphaFoldDB" id="A0A212Q0T5"/>
<dbReference type="Proteomes" id="UP000197065">
    <property type="component" value="Unassembled WGS sequence"/>
</dbReference>
<organism evidence="2 3">
    <name type="scientific">Arboricoccus pini</name>
    <dbReference type="NCBI Taxonomy" id="1963835"/>
    <lineage>
        <taxon>Bacteria</taxon>
        <taxon>Pseudomonadati</taxon>
        <taxon>Pseudomonadota</taxon>
        <taxon>Alphaproteobacteria</taxon>
        <taxon>Geminicoccales</taxon>
        <taxon>Geminicoccaceae</taxon>
        <taxon>Arboricoccus</taxon>
    </lineage>
</organism>